<organism evidence="2 3">
    <name type="scientific">Nocardioides anomalus</name>
    <dbReference type="NCBI Taxonomy" id="2712223"/>
    <lineage>
        <taxon>Bacteria</taxon>
        <taxon>Bacillati</taxon>
        <taxon>Actinomycetota</taxon>
        <taxon>Actinomycetes</taxon>
        <taxon>Propionibacteriales</taxon>
        <taxon>Nocardioidaceae</taxon>
        <taxon>Nocardioides</taxon>
    </lineage>
</organism>
<dbReference type="Pfam" id="PF11222">
    <property type="entry name" value="DUF3017"/>
    <property type="match status" value="1"/>
</dbReference>
<feature type="transmembrane region" description="Helical" evidence="1">
    <location>
        <begin position="27"/>
        <end position="44"/>
    </location>
</feature>
<evidence type="ECO:0000256" key="1">
    <source>
        <dbReference type="SAM" id="Phobius"/>
    </source>
</evidence>
<dbReference type="EMBL" id="CP049257">
    <property type="protein sequence ID" value="QIG46030.1"/>
    <property type="molecule type" value="Genomic_DNA"/>
</dbReference>
<dbReference type="InterPro" id="IPR021385">
    <property type="entry name" value="DUF3017"/>
</dbReference>
<gene>
    <name evidence="2" type="ORF">G5V58_16445</name>
</gene>
<feature type="transmembrane region" description="Helical" evidence="1">
    <location>
        <begin position="83"/>
        <end position="103"/>
    </location>
</feature>
<evidence type="ECO:0000313" key="2">
    <source>
        <dbReference type="EMBL" id="QIG46030.1"/>
    </source>
</evidence>
<keyword evidence="1" id="KW-0812">Transmembrane</keyword>
<dbReference type="KEGG" id="nano:G5V58_16445"/>
<evidence type="ECO:0000313" key="3">
    <source>
        <dbReference type="Proteomes" id="UP000502996"/>
    </source>
</evidence>
<keyword evidence="3" id="KW-1185">Reference proteome</keyword>
<keyword evidence="1" id="KW-1133">Transmembrane helix</keyword>
<name>A0A6G6WLU5_9ACTN</name>
<accession>A0A6G6WLU5</accession>
<proteinExistence type="predicted"/>
<reference evidence="2 3" key="1">
    <citation type="submission" date="2020-02" db="EMBL/GenBank/DDBJ databases">
        <title>Full genome sequence of Nocardioides sp. R-3366.</title>
        <authorList>
            <person name="Im W.-T."/>
        </authorList>
    </citation>
    <scope>NUCLEOTIDE SEQUENCE [LARGE SCALE GENOMIC DNA]</scope>
    <source>
        <strain evidence="2 3">R-3366</strain>
    </source>
</reference>
<protein>
    <submittedName>
        <fullName evidence="2">DUF3017 domain-containing protein</fullName>
    </submittedName>
</protein>
<sequence length="108" mass="11277">MHEELEAAAAEAAEPDERRYPSTIGGAFYLLVLAVGGVGIAVVWGGDWRLGIRCLAAGLCFAALLRLVLPGRDAGMLAVRNRFLDAVVLGGLGAALFFLAQTIPNQPG</sequence>
<feature type="transmembrane region" description="Helical" evidence="1">
    <location>
        <begin position="50"/>
        <end position="71"/>
    </location>
</feature>
<dbReference type="AlphaFoldDB" id="A0A6G6WLU5"/>
<keyword evidence="1" id="KW-0472">Membrane</keyword>
<dbReference type="Proteomes" id="UP000502996">
    <property type="component" value="Chromosome"/>
</dbReference>